<organism evidence="1 2">
    <name type="scientific">Halalkalibacter nanhaiisediminis</name>
    <dbReference type="NCBI Taxonomy" id="688079"/>
    <lineage>
        <taxon>Bacteria</taxon>
        <taxon>Bacillati</taxon>
        <taxon>Bacillota</taxon>
        <taxon>Bacilli</taxon>
        <taxon>Bacillales</taxon>
        <taxon>Bacillaceae</taxon>
        <taxon>Halalkalibacter</taxon>
    </lineage>
</organism>
<reference evidence="1 2" key="1">
    <citation type="journal article" date="2015" name="Stand. Genomic Sci.">
        <title>Genomic Encyclopedia of Bacterial and Archaeal Type Strains, Phase III: the genomes of soil and plant-associated and newly described type strains.</title>
        <authorList>
            <person name="Whitman W.B."/>
            <person name="Woyke T."/>
            <person name="Klenk H.P."/>
            <person name="Zhou Y."/>
            <person name="Lilburn T.G."/>
            <person name="Beck B.J."/>
            <person name="De Vos P."/>
            <person name="Vandamme P."/>
            <person name="Eisen J.A."/>
            <person name="Garrity G."/>
            <person name="Hugenholtz P."/>
            <person name="Kyrpides N.C."/>
        </authorList>
    </citation>
    <scope>NUCLEOTIDE SEQUENCE [LARGE SCALE GENOMIC DNA]</scope>
    <source>
        <strain evidence="1 2">CGMCC 1.10116</strain>
    </source>
</reference>
<dbReference type="OrthoDB" id="1898893at2"/>
<protein>
    <submittedName>
        <fullName evidence="1">Uncharacterized protein</fullName>
    </submittedName>
</protein>
<dbReference type="SUPFAM" id="SSF52540">
    <property type="entry name" value="P-loop containing nucleoside triphosphate hydrolases"/>
    <property type="match status" value="1"/>
</dbReference>
<dbReference type="AlphaFoldDB" id="A0A562QH69"/>
<dbReference type="EMBL" id="VLKZ01000005">
    <property type="protein sequence ID" value="TWI56084.1"/>
    <property type="molecule type" value="Genomic_DNA"/>
</dbReference>
<name>A0A562QH69_9BACI</name>
<evidence type="ECO:0000313" key="2">
    <source>
        <dbReference type="Proteomes" id="UP000315711"/>
    </source>
</evidence>
<accession>A0A562QH69</accession>
<dbReference type="InterPro" id="IPR027417">
    <property type="entry name" value="P-loop_NTPase"/>
</dbReference>
<keyword evidence="2" id="KW-1185">Reference proteome</keyword>
<dbReference type="Proteomes" id="UP000315711">
    <property type="component" value="Unassembled WGS sequence"/>
</dbReference>
<gene>
    <name evidence="1" type="ORF">IQ10_01972</name>
</gene>
<evidence type="ECO:0000313" key="1">
    <source>
        <dbReference type="EMBL" id="TWI56084.1"/>
    </source>
</evidence>
<sequence length="421" mass="49416">MLCKNPTSTKINIIDSIMGSGKTSWAIQFMNEAPLFKRYIYITPFKTEIERVLNSMQREFVQPETTKGGTKLESLKKLIVEGRDIVSTHALFQRMEKELIELIEMQGYTLILDEVMNVLQDVKISQDDLKVLLSARDGDGKSIITIDSKGFVQWNDEDYAEGNFKNIRNLAKAGNLMIYKSTAMYWLFPVAAFKGFEEVYVMTYMFNGQLQRYYYDLFNLEYEFFSVIFTNGRYELIDYISLGEENRNHLKDLIHIYYSKQTDRVDLNKIGSGRHSFSKSHLNKLLGSKQHRKIIKDNAYNFYRHKMKVNTDLVMWTTFKDFKQKIQPIGLKKSFVEVTSRATNDYAEKCVCIYLANRYMNPITEQFFLSKGVTVNEDLFALSELLQWVFRSRVRKGQVIDIYIPSERMRNLLESYLENKM</sequence>
<comment type="caution">
    <text evidence="1">The sequence shown here is derived from an EMBL/GenBank/DDBJ whole genome shotgun (WGS) entry which is preliminary data.</text>
</comment>
<proteinExistence type="predicted"/>